<protein>
    <submittedName>
        <fullName evidence="2">Uncharacterized protein</fullName>
    </submittedName>
</protein>
<feature type="non-terminal residue" evidence="2">
    <location>
        <position position="1"/>
    </location>
</feature>
<accession>C6T1H1</accession>
<reference evidence="2" key="1">
    <citation type="submission" date="2009-08" db="EMBL/GenBank/DDBJ databases">
        <authorList>
            <person name="Cheung F."/>
            <person name="Xiao Y."/>
            <person name="Chan A."/>
            <person name="Moskal W."/>
            <person name="Town C.D."/>
        </authorList>
    </citation>
    <scope>NUCLEOTIDE SEQUENCE</scope>
</reference>
<dbReference type="EMBL" id="BT091277">
    <property type="protein sequence ID" value="ACU15410.1"/>
    <property type="molecule type" value="mRNA"/>
</dbReference>
<sequence>QTASCADIINVPPKTLHGFKNLPTASVSYGASRSSPSNEIVRAVKRHPAHGIVADESRRHHEFSEARGLYAVGGVTREIDSLTAEEIDGVQRVGVTRNVEVTEVEFPDGAVSGEIGKVAGGVGESEADLDEVESVDVGLEEAVVVGVAVAIVVAVVVGFCGVQVWSENNTGEFCVHRDKRIVVDEFADELEFGFEI</sequence>
<organism evidence="2">
    <name type="scientific">Glycine max</name>
    <name type="common">Soybean</name>
    <name type="synonym">Glycine hispida</name>
    <dbReference type="NCBI Taxonomy" id="3847"/>
    <lineage>
        <taxon>Eukaryota</taxon>
        <taxon>Viridiplantae</taxon>
        <taxon>Streptophyta</taxon>
        <taxon>Embryophyta</taxon>
        <taxon>Tracheophyta</taxon>
        <taxon>Spermatophyta</taxon>
        <taxon>Magnoliopsida</taxon>
        <taxon>eudicotyledons</taxon>
        <taxon>Gunneridae</taxon>
        <taxon>Pentapetalae</taxon>
        <taxon>rosids</taxon>
        <taxon>fabids</taxon>
        <taxon>Fabales</taxon>
        <taxon>Fabaceae</taxon>
        <taxon>Papilionoideae</taxon>
        <taxon>50 kb inversion clade</taxon>
        <taxon>NPAAA clade</taxon>
        <taxon>indigoferoid/millettioid clade</taxon>
        <taxon>Phaseoleae</taxon>
        <taxon>Glycine</taxon>
        <taxon>Glycine subgen. Soja</taxon>
    </lineage>
</organism>
<proteinExistence type="evidence at transcript level"/>
<keyword evidence="1" id="KW-1133">Transmembrane helix</keyword>
<evidence type="ECO:0000313" key="2">
    <source>
        <dbReference type="EMBL" id="ACU15410.1"/>
    </source>
</evidence>
<keyword evidence="1" id="KW-0472">Membrane</keyword>
<name>C6T1H1_SOYBN</name>
<evidence type="ECO:0000256" key="1">
    <source>
        <dbReference type="SAM" id="Phobius"/>
    </source>
</evidence>
<feature type="transmembrane region" description="Helical" evidence="1">
    <location>
        <begin position="142"/>
        <end position="165"/>
    </location>
</feature>
<dbReference type="AlphaFoldDB" id="C6T1H1"/>
<keyword evidence="1" id="KW-0812">Transmembrane</keyword>